<dbReference type="EMBL" id="CP111013">
    <property type="protein sequence ID" value="WAQ97036.1"/>
    <property type="molecule type" value="Genomic_DNA"/>
</dbReference>
<dbReference type="PROSITE" id="PS50948">
    <property type="entry name" value="PAN"/>
    <property type="match status" value="1"/>
</dbReference>
<gene>
    <name evidence="2" type="ORF">MAR_029726</name>
</gene>
<dbReference type="InterPro" id="IPR003609">
    <property type="entry name" value="Pan_app"/>
</dbReference>
<evidence type="ECO:0000313" key="3">
    <source>
        <dbReference type="Proteomes" id="UP001164746"/>
    </source>
</evidence>
<feature type="domain" description="Apple" evidence="1">
    <location>
        <begin position="16"/>
        <end position="87"/>
    </location>
</feature>
<dbReference type="Gene3D" id="3.50.4.10">
    <property type="entry name" value="Hepatocyte Growth Factor"/>
    <property type="match status" value="1"/>
</dbReference>
<evidence type="ECO:0000313" key="2">
    <source>
        <dbReference type="EMBL" id="WAQ97036.1"/>
    </source>
</evidence>
<keyword evidence="3" id="KW-1185">Reference proteome</keyword>
<feature type="non-terminal residue" evidence="2">
    <location>
        <position position="87"/>
    </location>
</feature>
<organism evidence="2 3">
    <name type="scientific">Mya arenaria</name>
    <name type="common">Soft-shell clam</name>
    <dbReference type="NCBI Taxonomy" id="6604"/>
    <lineage>
        <taxon>Eukaryota</taxon>
        <taxon>Metazoa</taxon>
        <taxon>Spiralia</taxon>
        <taxon>Lophotrochozoa</taxon>
        <taxon>Mollusca</taxon>
        <taxon>Bivalvia</taxon>
        <taxon>Autobranchia</taxon>
        <taxon>Heteroconchia</taxon>
        <taxon>Euheterodonta</taxon>
        <taxon>Imparidentia</taxon>
        <taxon>Neoheterodontei</taxon>
        <taxon>Myida</taxon>
        <taxon>Myoidea</taxon>
        <taxon>Myidae</taxon>
        <taxon>Mya</taxon>
    </lineage>
</organism>
<evidence type="ECO:0000259" key="1">
    <source>
        <dbReference type="PROSITE" id="PS50948"/>
    </source>
</evidence>
<feature type="non-terminal residue" evidence="2">
    <location>
        <position position="1"/>
    </location>
</feature>
<dbReference type="Pfam" id="PF00024">
    <property type="entry name" value="PAN_1"/>
    <property type="match status" value="1"/>
</dbReference>
<name>A0ABY7DH71_MYAAR</name>
<proteinExistence type="predicted"/>
<sequence>CDIPLCSDLNVTVDNCQPTTSNGTLYERLTSDRAGFDLLSTISDVINAVSCCRKCSHIVPCVMVTYHQNTGTCTLYKENTSNAAAID</sequence>
<accession>A0ABY7DH71</accession>
<protein>
    <recommendedName>
        <fullName evidence="1">Apple domain-containing protein</fullName>
    </recommendedName>
</protein>
<dbReference type="Proteomes" id="UP001164746">
    <property type="component" value="Chromosome 2"/>
</dbReference>
<reference evidence="2" key="1">
    <citation type="submission" date="2022-11" db="EMBL/GenBank/DDBJ databases">
        <title>Centuries of genome instability and evolution in soft-shell clam transmissible cancer (bioRxiv).</title>
        <authorList>
            <person name="Hart S.F.M."/>
            <person name="Yonemitsu M.A."/>
            <person name="Giersch R.M."/>
            <person name="Beal B.F."/>
            <person name="Arriagada G."/>
            <person name="Davis B.W."/>
            <person name="Ostrander E.A."/>
            <person name="Goff S.P."/>
            <person name="Metzger M.J."/>
        </authorList>
    </citation>
    <scope>NUCLEOTIDE SEQUENCE</scope>
    <source>
        <strain evidence="2">MELC-2E11</strain>
        <tissue evidence="2">Siphon/mantle</tissue>
    </source>
</reference>